<evidence type="ECO:0008006" key="3">
    <source>
        <dbReference type="Google" id="ProtNLM"/>
    </source>
</evidence>
<dbReference type="EMBL" id="BAABFA010000004">
    <property type="protein sequence ID" value="GAA4460410.1"/>
    <property type="molecule type" value="Genomic_DNA"/>
</dbReference>
<comment type="caution">
    <text evidence="1">The sequence shown here is derived from an EMBL/GenBank/DDBJ whole genome shotgun (WGS) entry which is preliminary data.</text>
</comment>
<name>A0ABP8N2Z9_9BACT</name>
<gene>
    <name evidence="1" type="ORF">GCM10023093_03000</name>
</gene>
<keyword evidence="2" id="KW-1185">Reference proteome</keyword>
<organism evidence="1 2">
    <name type="scientific">Nemorincola caseinilytica</name>
    <dbReference type="NCBI Taxonomy" id="2054315"/>
    <lineage>
        <taxon>Bacteria</taxon>
        <taxon>Pseudomonadati</taxon>
        <taxon>Bacteroidota</taxon>
        <taxon>Chitinophagia</taxon>
        <taxon>Chitinophagales</taxon>
        <taxon>Chitinophagaceae</taxon>
        <taxon>Nemorincola</taxon>
    </lineage>
</organism>
<dbReference type="Proteomes" id="UP001500067">
    <property type="component" value="Unassembled WGS sequence"/>
</dbReference>
<proteinExistence type="predicted"/>
<evidence type="ECO:0000313" key="1">
    <source>
        <dbReference type="EMBL" id="GAA4460410.1"/>
    </source>
</evidence>
<evidence type="ECO:0000313" key="2">
    <source>
        <dbReference type="Proteomes" id="UP001500067"/>
    </source>
</evidence>
<sequence length="324" mass="36276">MLNQKITAIPFSENYPDALNATQSDIKFTGGQSIGYDFRLGYYFNRKRSLGIGVGINYYQQKGTLSLDTFHIEFRSSTENYPIFRQVISTTRGIKETIVSKSLNVPILLRYKKDFNDKLALTVDAGLLYNIKVTNSYETDARFDYEAIYKFEGPELVYDNSPIPDPSSLIITKAEYLKDFPKGDVVKYFMHHDSIGKSVGLNLAANEKKGDVAYKSGSLGYTGEVAVNYMVVRNICIRAGVYYTAQSFTNTSNNNALRLTDTKIKDAATGTSTVNYNSLLNEMQTAKTSNYGIVLGARIYFNRMAWKAPADDVNRVTPAKGRAH</sequence>
<reference evidence="2" key="1">
    <citation type="journal article" date="2019" name="Int. J. Syst. Evol. Microbiol.">
        <title>The Global Catalogue of Microorganisms (GCM) 10K type strain sequencing project: providing services to taxonomists for standard genome sequencing and annotation.</title>
        <authorList>
            <consortium name="The Broad Institute Genomics Platform"/>
            <consortium name="The Broad Institute Genome Sequencing Center for Infectious Disease"/>
            <person name="Wu L."/>
            <person name="Ma J."/>
        </authorList>
    </citation>
    <scope>NUCLEOTIDE SEQUENCE [LARGE SCALE GENOMIC DNA]</scope>
    <source>
        <strain evidence="2">JCM 32105</strain>
    </source>
</reference>
<protein>
    <recommendedName>
        <fullName evidence="3">Outer membrane protein beta-barrel domain-containing protein</fullName>
    </recommendedName>
</protein>
<accession>A0ABP8N2Z9</accession>